<gene>
    <name evidence="2" type="ORF">FA13DRAFT_1728955</name>
</gene>
<proteinExistence type="predicted"/>
<feature type="compositionally biased region" description="Pro residues" evidence="1">
    <location>
        <begin position="51"/>
        <end position="61"/>
    </location>
</feature>
<dbReference type="Proteomes" id="UP000298030">
    <property type="component" value="Unassembled WGS sequence"/>
</dbReference>
<evidence type="ECO:0000313" key="2">
    <source>
        <dbReference type="EMBL" id="TEB35154.1"/>
    </source>
</evidence>
<organism evidence="2 3">
    <name type="scientific">Coprinellus micaceus</name>
    <name type="common">Glistening ink-cap mushroom</name>
    <name type="synonym">Coprinus micaceus</name>
    <dbReference type="NCBI Taxonomy" id="71717"/>
    <lineage>
        <taxon>Eukaryota</taxon>
        <taxon>Fungi</taxon>
        <taxon>Dikarya</taxon>
        <taxon>Basidiomycota</taxon>
        <taxon>Agaricomycotina</taxon>
        <taxon>Agaricomycetes</taxon>
        <taxon>Agaricomycetidae</taxon>
        <taxon>Agaricales</taxon>
        <taxon>Agaricineae</taxon>
        <taxon>Psathyrellaceae</taxon>
        <taxon>Coprinellus</taxon>
    </lineage>
</organism>
<comment type="caution">
    <text evidence="2">The sequence shown here is derived from an EMBL/GenBank/DDBJ whole genome shotgun (WGS) entry which is preliminary data.</text>
</comment>
<accession>A0A4Y7TMH8</accession>
<protein>
    <submittedName>
        <fullName evidence="2">Uncharacterized protein</fullName>
    </submittedName>
</protein>
<dbReference type="AlphaFoldDB" id="A0A4Y7TMH8"/>
<feature type="compositionally biased region" description="Acidic residues" evidence="1">
    <location>
        <begin position="28"/>
        <end position="45"/>
    </location>
</feature>
<feature type="non-terminal residue" evidence="2">
    <location>
        <position position="161"/>
    </location>
</feature>
<name>A0A4Y7TMH8_COPMI</name>
<sequence length="161" mass="16377">MSGYATFVTTTATSTAVPTPQPTSTEGDGTEDLPEEDGGEGGETETEPKPTVVPTPTPTVAPPVTTSSKDGTQPFLLLRVQKLMKAGAHSGPVIITVVPQTNTAIVIIASDGTTNTITRTATAAKGKETVTVTKNVSSEEAVPRSVTTSVRPGQTAIAANS</sequence>
<reference evidence="2 3" key="1">
    <citation type="journal article" date="2019" name="Nat. Ecol. Evol.">
        <title>Megaphylogeny resolves global patterns of mushroom evolution.</title>
        <authorList>
            <person name="Varga T."/>
            <person name="Krizsan K."/>
            <person name="Foldi C."/>
            <person name="Dima B."/>
            <person name="Sanchez-Garcia M."/>
            <person name="Sanchez-Ramirez S."/>
            <person name="Szollosi G.J."/>
            <person name="Szarkandi J.G."/>
            <person name="Papp V."/>
            <person name="Albert L."/>
            <person name="Andreopoulos W."/>
            <person name="Angelini C."/>
            <person name="Antonin V."/>
            <person name="Barry K.W."/>
            <person name="Bougher N.L."/>
            <person name="Buchanan P."/>
            <person name="Buyck B."/>
            <person name="Bense V."/>
            <person name="Catcheside P."/>
            <person name="Chovatia M."/>
            <person name="Cooper J."/>
            <person name="Damon W."/>
            <person name="Desjardin D."/>
            <person name="Finy P."/>
            <person name="Geml J."/>
            <person name="Haridas S."/>
            <person name="Hughes K."/>
            <person name="Justo A."/>
            <person name="Karasinski D."/>
            <person name="Kautmanova I."/>
            <person name="Kiss B."/>
            <person name="Kocsube S."/>
            <person name="Kotiranta H."/>
            <person name="LaButti K.M."/>
            <person name="Lechner B.E."/>
            <person name="Liimatainen K."/>
            <person name="Lipzen A."/>
            <person name="Lukacs Z."/>
            <person name="Mihaltcheva S."/>
            <person name="Morgado L.N."/>
            <person name="Niskanen T."/>
            <person name="Noordeloos M.E."/>
            <person name="Ohm R.A."/>
            <person name="Ortiz-Santana B."/>
            <person name="Ovrebo C."/>
            <person name="Racz N."/>
            <person name="Riley R."/>
            <person name="Savchenko A."/>
            <person name="Shiryaev A."/>
            <person name="Soop K."/>
            <person name="Spirin V."/>
            <person name="Szebenyi C."/>
            <person name="Tomsovsky M."/>
            <person name="Tulloss R.E."/>
            <person name="Uehling J."/>
            <person name="Grigoriev I.V."/>
            <person name="Vagvolgyi C."/>
            <person name="Papp T."/>
            <person name="Martin F.M."/>
            <person name="Miettinen O."/>
            <person name="Hibbett D.S."/>
            <person name="Nagy L.G."/>
        </authorList>
    </citation>
    <scope>NUCLEOTIDE SEQUENCE [LARGE SCALE GENOMIC DNA]</scope>
    <source>
        <strain evidence="2 3">FP101781</strain>
    </source>
</reference>
<evidence type="ECO:0000313" key="3">
    <source>
        <dbReference type="Proteomes" id="UP000298030"/>
    </source>
</evidence>
<dbReference type="EMBL" id="QPFP01000008">
    <property type="protein sequence ID" value="TEB35154.1"/>
    <property type="molecule type" value="Genomic_DNA"/>
</dbReference>
<keyword evidence="3" id="KW-1185">Reference proteome</keyword>
<evidence type="ECO:0000256" key="1">
    <source>
        <dbReference type="SAM" id="MobiDB-lite"/>
    </source>
</evidence>
<feature type="region of interest" description="Disordered" evidence="1">
    <location>
        <begin position="1"/>
        <end position="71"/>
    </location>
</feature>
<feature type="compositionally biased region" description="Low complexity" evidence="1">
    <location>
        <begin position="1"/>
        <end position="27"/>
    </location>
</feature>